<sequence>MLLTLSRIIAAHLAVLALVISTPLAAHPHVWVSVETTLVYDNGRISGFQNSWTFDDAYTSMAIEGLDANGDGKYSRDELTELAQVNIDGLKEFDYFTYPKLNDEALALGAPRDYWLEHQDGILTLHFFLPLAEPVLAAAPGFTFQVFDPTYFIAFDLAEKDPIKLAAGAPPECHIDIGVPKADTAEAEKLGEAFFQQFGGDIGIGLAKTVSVKCSSS</sequence>
<dbReference type="Proteomes" id="UP000033187">
    <property type="component" value="Chromosome 1"/>
</dbReference>
<protein>
    <recommendedName>
        <fullName evidence="4">ABC transporter substrate-binding protein</fullName>
    </recommendedName>
</protein>
<keyword evidence="3" id="KW-1185">Reference proteome</keyword>
<gene>
    <name evidence="2" type="ORF">YBN1229_v1_4042</name>
</gene>
<dbReference type="InterPro" id="IPR010412">
    <property type="entry name" value="DUF1007"/>
</dbReference>
<organism evidence="2 3">
    <name type="scientific">Candidatus Filomicrobium marinum</name>
    <dbReference type="NCBI Taxonomy" id="1608628"/>
    <lineage>
        <taxon>Bacteria</taxon>
        <taxon>Pseudomonadati</taxon>
        <taxon>Pseudomonadota</taxon>
        <taxon>Alphaproteobacteria</taxon>
        <taxon>Hyphomicrobiales</taxon>
        <taxon>Hyphomicrobiaceae</taxon>
        <taxon>Filomicrobium</taxon>
    </lineage>
</organism>
<reference evidence="3" key="1">
    <citation type="submission" date="2015-02" db="EMBL/GenBank/DDBJ databases">
        <authorList>
            <person name="Chooi Y.-H."/>
        </authorList>
    </citation>
    <scope>NUCLEOTIDE SEQUENCE [LARGE SCALE GENOMIC DNA]</scope>
    <source>
        <strain evidence="3">strain Y</strain>
    </source>
</reference>
<proteinExistence type="predicted"/>
<feature type="signal peptide" evidence="1">
    <location>
        <begin position="1"/>
        <end position="26"/>
    </location>
</feature>
<dbReference type="RefSeq" id="WP_046479681.1">
    <property type="nucleotide sequence ID" value="NZ_LN829118.1"/>
</dbReference>
<dbReference type="EMBL" id="LN829119">
    <property type="protein sequence ID" value="CPR22609.1"/>
    <property type="molecule type" value="Genomic_DNA"/>
</dbReference>
<accession>A0A0D6JKW3</accession>
<evidence type="ECO:0000256" key="1">
    <source>
        <dbReference type="SAM" id="SignalP"/>
    </source>
</evidence>
<evidence type="ECO:0008006" key="4">
    <source>
        <dbReference type="Google" id="ProtNLM"/>
    </source>
</evidence>
<evidence type="ECO:0000313" key="3">
    <source>
        <dbReference type="Proteomes" id="UP000033187"/>
    </source>
</evidence>
<dbReference type="KEGG" id="fil:BN1229_v1_4056"/>
<evidence type="ECO:0000313" key="2">
    <source>
        <dbReference type="EMBL" id="CPR22609.1"/>
    </source>
</evidence>
<dbReference type="KEGG" id="fiy:BN1229_v1_4042"/>
<keyword evidence="1" id="KW-0732">Signal</keyword>
<name>A0A0D6JKW3_9HYPH</name>
<feature type="chain" id="PRO_5002306458" description="ABC transporter substrate-binding protein" evidence="1">
    <location>
        <begin position="27"/>
        <end position="217"/>
    </location>
</feature>
<dbReference type="Pfam" id="PF06226">
    <property type="entry name" value="DUF1007"/>
    <property type="match status" value="1"/>
</dbReference>
<dbReference type="AlphaFoldDB" id="A0A0D6JKW3"/>
<dbReference type="OrthoDB" id="1679673at2"/>